<evidence type="ECO:0000313" key="12">
    <source>
        <dbReference type="Proteomes" id="UP000694843"/>
    </source>
</evidence>
<keyword evidence="5 13" id="KW-0238">DNA-binding</keyword>
<keyword evidence="7" id="KW-0539">Nucleus</keyword>
<reference evidence="13" key="1">
    <citation type="submission" date="2025-08" db="UniProtKB">
        <authorList>
            <consortium name="RefSeq"/>
        </authorList>
    </citation>
    <scope>IDENTIFICATION</scope>
    <source>
        <tissue evidence="13">Whole organism</tissue>
    </source>
</reference>
<proteinExistence type="predicted"/>
<dbReference type="GO" id="GO:0005634">
    <property type="term" value="C:nucleus"/>
    <property type="evidence" value="ECO:0007669"/>
    <property type="project" value="UniProtKB-SubCell"/>
</dbReference>
<dbReference type="GeneID" id="108671133"/>
<feature type="region of interest" description="Disordered" evidence="10">
    <location>
        <begin position="514"/>
        <end position="555"/>
    </location>
</feature>
<feature type="compositionally biased region" description="Polar residues" evidence="10">
    <location>
        <begin position="810"/>
        <end position="832"/>
    </location>
</feature>
<dbReference type="InterPro" id="IPR039779">
    <property type="entry name" value="RFX-like"/>
</dbReference>
<sequence>MLRPHSTPATLSWLKENYETAEGVCIPRNALYRHYVDFCAAAALRPVNAASFGKIIRQQFPGLTTRRLGTRGQSRYHYYGIAIREGSKYFDISYSRRGNSRLFHIAPDLKKEPGKLSWGAAPEGDDDPHAAPLPPPDSPALGGNISASLSAILPDFPTSADLQLPPSVSRDKVESLLTLYTHHCRRLLDAVLRVAFDEVAGLVLQFWQCLPCSMRPLLPSNCVLSLVGLCDGLLYRALAAALLPSVLKPAPESVVQMIRQFAADFERWLERALAGVPAPLRAVKMQQCQRLCRQLRRQASLNQLCQAARLLLRSADVTQQDIAQPNSLYMWQMLHDWRRVEVQSAAQQSAAALQRCTASAATTPHAAHLQLIRALSAEFERLLESGAQLESYCDWLESVVERCVATADSASFKRWSHRFLLGWSGFSTAVVRDMTLQSAPSFGSFHLLQLLFDDALLCVLETVHTEHLNRQLLRNIASDVAPDTSDPLCTDLEPEDGLQSLSLLLVGGALHQDHNDTLGGRSRQEAPGAASAADAVSPHQLHPLQPSLSSNASSGLSSLPLLVRAPSSPSCPQGNLSVSSSVDVVEELHPPSVSPRGGQEASPRSPFTYPALTTFTQSPHNSDPRQPVNSPLVAELTQQSNSSIPLLLMQQTTQHLASTISSVSYTAQPEAFINSLSVAQSVTTPTVAPSTTNIPPCGLTLASATSLTQSSLESVQSPLQSPLCISTQSSQLPMQSPHTHSSHDITHSPRIPSQSSRVPSHSLSQSVPSPLLSSTSSHVSSASSTPLSSSSLHPNSPSSQAKSPGIVSFVESQPPSVQSSAFGQPRANTCSRATDPLTTDIIPQTVQQQTESNDLHRIVPVDTDNLQSQPPATMMIREYAMGGERVNVLPSMPGTGYSHSNNFLSNHSDLEYSPSSSTCYEFARSGVGYKCAGTTNHQLFYNDIGTTSYEGGEDLYCRDVYSASCYYDQFSGHAPPEGGMVPTYNQYSPYSYEPVAAPALAGARFKTKDSLG</sequence>
<keyword evidence="3" id="KW-0221">Differentiation</keyword>
<dbReference type="OrthoDB" id="6380784at2759"/>
<keyword evidence="6" id="KW-0804">Transcription</keyword>
<dbReference type="PANTHER" id="PTHR12619:SF5">
    <property type="entry name" value="TRANSCRIPTION FACTOR RFX4"/>
    <property type="match status" value="1"/>
</dbReference>
<dbReference type="Pfam" id="PF02257">
    <property type="entry name" value="RFX_DNA_binding"/>
    <property type="match status" value="1"/>
</dbReference>
<dbReference type="KEGG" id="hazt:108671133"/>
<dbReference type="AlphaFoldDB" id="A0A8B7NKC3"/>
<feature type="compositionally biased region" description="Polar residues" evidence="10">
    <location>
        <begin position="611"/>
        <end position="621"/>
    </location>
</feature>
<dbReference type="Gene3D" id="1.10.10.10">
    <property type="entry name" value="Winged helix-like DNA-binding domain superfamily/Winged helix DNA-binding domain"/>
    <property type="match status" value="1"/>
</dbReference>
<feature type="region of interest" description="Disordered" evidence="10">
    <location>
        <begin position="588"/>
        <end position="629"/>
    </location>
</feature>
<dbReference type="PROSITE" id="PS51526">
    <property type="entry name" value="RFX_DBD"/>
    <property type="match status" value="1"/>
</dbReference>
<feature type="compositionally biased region" description="Polar residues" evidence="10">
    <location>
        <begin position="728"/>
        <end position="739"/>
    </location>
</feature>
<evidence type="ECO:0000256" key="9">
    <source>
        <dbReference type="ARBA" id="ARBA00077088"/>
    </source>
</evidence>
<comment type="subcellular location">
    <subcellularLocation>
        <location evidence="1">Nucleus</location>
    </subcellularLocation>
</comment>
<protein>
    <recommendedName>
        <fullName evidence="8">DNA-binding protein RFX6</fullName>
    </recommendedName>
    <alternativeName>
        <fullName evidence="9">Regulatory factor X 6</fullName>
    </alternativeName>
</protein>
<evidence type="ECO:0000256" key="7">
    <source>
        <dbReference type="ARBA" id="ARBA00023242"/>
    </source>
</evidence>
<evidence type="ECO:0000313" key="13">
    <source>
        <dbReference type="RefSeq" id="XP_018014102.1"/>
    </source>
</evidence>
<dbReference type="InterPro" id="IPR036390">
    <property type="entry name" value="WH_DNA-bd_sf"/>
</dbReference>
<keyword evidence="4" id="KW-0805">Transcription regulation</keyword>
<evidence type="ECO:0000256" key="1">
    <source>
        <dbReference type="ARBA" id="ARBA00004123"/>
    </source>
</evidence>
<evidence type="ECO:0000256" key="10">
    <source>
        <dbReference type="SAM" id="MobiDB-lite"/>
    </source>
</evidence>
<dbReference type="InterPro" id="IPR036388">
    <property type="entry name" value="WH-like_DNA-bd_sf"/>
</dbReference>
<dbReference type="GO" id="GO:0030154">
    <property type="term" value="P:cell differentiation"/>
    <property type="evidence" value="ECO:0007669"/>
    <property type="project" value="UniProtKB-KW"/>
</dbReference>
<gene>
    <name evidence="13" type="primary">LOC108671133</name>
</gene>
<dbReference type="GO" id="GO:0000981">
    <property type="term" value="F:DNA-binding transcription factor activity, RNA polymerase II-specific"/>
    <property type="evidence" value="ECO:0007669"/>
    <property type="project" value="TreeGrafter"/>
</dbReference>
<dbReference type="Proteomes" id="UP000694843">
    <property type="component" value="Unplaced"/>
</dbReference>
<keyword evidence="12" id="KW-1185">Reference proteome</keyword>
<dbReference type="PANTHER" id="PTHR12619">
    <property type="entry name" value="RFX TRANSCRIPTION FACTOR FAMILY"/>
    <property type="match status" value="1"/>
</dbReference>
<feature type="compositionally biased region" description="Low complexity" evidence="10">
    <location>
        <begin position="759"/>
        <end position="801"/>
    </location>
</feature>
<evidence type="ECO:0000256" key="6">
    <source>
        <dbReference type="ARBA" id="ARBA00023163"/>
    </source>
</evidence>
<evidence type="ECO:0000256" key="5">
    <source>
        <dbReference type="ARBA" id="ARBA00023125"/>
    </source>
</evidence>
<feature type="region of interest" description="Disordered" evidence="10">
    <location>
        <begin position="116"/>
        <end position="137"/>
    </location>
</feature>
<dbReference type="GO" id="GO:0000978">
    <property type="term" value="F:RNA polymerase II cis-regulatory region sequence-specific DNA binding"/>
    <property type="evidence" value="ECO:0007669"/>
    <property type="project" value="TreeGrafter"/>
</dbReference>
<dbReference type="InterPro" id="IPR003150">
    <property type="entry name" value="DNA-bd_RFX"/>
</dbReference>
<evidence type="ECO:0000256" key="4">
    <source>
        <dbReference type="ARBA" id="ARBA00023015"/>
    </source>
</evidence>
<feature type="compositionally biased region" description="Low complexity" evidence="10">
    <location>
        <begin position="526"/>
        <end position="535"/>
    </location>
</feature>
<organism evidence="12 13">
    <name type="scientific">Hyalella azteca</name>
    <name type="common">Amphipod</name>
    <dbReference type="NCBI Taxonomy" id="294128"/>
    <lineage>
        <taxon>Eukaryota</taxon>
        <taxon>Metazoa</taxon>
        <taxon>Ecdysozoa</taxon>
        <taxon>Arthropoda</taxon>
        <taxon>Crustacea</taxon>
        <taxon>Multicrustacea</taxon>
        <taxon>Malacostraca</taxon>
        <taxon>Eumalacostraca</taxon>
        <taxon>Peracarida</taxon>
        <taxon>Amphipoda</taxon>
        <taxon>Senticaudata</taxon>
        <taxon>Talitrida</taxon>
        <taxon>Talitroidea</taxon>
        <taxon>Hyalellidae</taxon>
        <taxon>Hyalella</taxon>
    </lineage>
</organism>
<name>A0A8B7NKC3_HYAAZ</name>
<feature type="domain" description="RFX-type winged-helix" evidence="11">
    <location>
        <begin position="10"/>
        <end position="85"/>
    </location>
</feature>
<evidence type="ECO:0000256" key="2">
    <source>
        <dbReference type="ARBA" id="ARBA00022473"/>
    </source>
</evidence>
<dbReference type="RefSeq" id="XP_018014102.1">
    <property type="nucleotide sequence ID" value="XM_018158613.2"/>
</dbReference>
<evidence type="ECO:0000259" key="11">
    <source>
        <dbReference type="PROSITE" id="PS51526"/>
    </source>
</evidence>
<feature type="compositionally biased region" description="Low complexity" evidence="10">
    <location>
        <begin position="543"/>
        <end position="555"/>
    </location>
</feature>
<dbReference type="FunFam" id="1.10.10.10:FF:000211">
    <property type="entry name" value="Regulatory factor X, 6"/>
    <property type="match status" value="1"/>
</dbReference>
<evidence type="ECO:0000256" key="3">
    <source>
        <dbReference type="ARBA" id="ARBA00022782"/>
    </source>
</evidence>
<feature type="region of interest" description="Disordered" evidence="10">
    <location>
        <begin position="728"/>
        <end position="839"/>
    </location>
</feature>
<keyword evidence="2" id="KW-0217">Developmental protein</keyword>
<dbReference type="Pfam" id="PF25340">
    <property type="entry name" value="BCD_RFX"/>
    <property type="match status" value="1"/>
</dbReference>
<accession>A0A8B7NKC3</accession>
<dbReference type="SUPFAM" id="SSF46785">
    <property type="entry name" value="Winged helix' DNA-binding domain"/>
    <property type="match status" value="1"/>
</dbReference>
<evidence type="ECO:0000256" key="8">
    <source>
        <dbReference type="ARBA" id="ARBA00072476"/>
    </source>
</evidence>
<dbReference type="InterPro" id="IPR057321">
    <property type="entry name" value="RFX1-4/6/8-like_BCD"/>
</dbReference>